<dbReference type="Proteomes" id="UP000289856">
    <property type="component" value="Chromosome"/>
</dbReference>
<proteinExistence type="predicted"/>
<dbReference type="KEGG" id="cohn:KCTCHS21_32280"/>
<gene>
    <name evidence="2" type="ORF">KCTCHS21_32280</name>
</gene>
<protein>
    <submittedName>
        <fullName evidence="2">Uncharacterized protein</fullName>
    </submittedName>
</protein>
<feature type="transmembrane region" description="Helical" evidence="1">
    <location>
        <begin position="78"/>
        <end position="100"/>
    </location>
</feature>
<keyword evidence="1" id="KW-0812">Transmembrane</keyword>
<dbReference type="EMBL" id="AP019400">
    <property type="protein sequence ID" value="BBI33829.1"/>
    <property type="molecule type" value="Genomic_DNA"/>
</dbReference>
<evidence type="ECO:0000313" key="2">
    <source>
        <dbReference type="EMBL" id="BBI33829.1"/>
    </source>
</evidence>
<keyword evidence="3" id="KW-1185">Reference proteome</keyword>
<name>A0A3T1D707_9BACL</name>
<organism evidence="2 3">
    <name type="scientific">Cohnella abietis</name>
    <dbReference type="NCBI Taxonomy" id="2507935"/>
    <lineage>
        <taxon>Bacteria</taxon>
        <taxon>Bacillati</taxon>
        <taxon>Bacillota</taxon>
        <taxon>Bacilli</taxon>
        <taxon>Bacillales</taxon>
        <taxon>Paenibacillaceae</taxon>
        <taxon>Cohnella</taxon>
    </lineage>
</organism>
<dbReference type="AlphaFoldDB" id="A0A3T1D707"/>
<reference evidence="2 3" key="1">
    <citation type="submission" date="2019-01" db="EMBL/GenBank/DDBJ databases">
        <title>Complete genome sequence of Cohnella hallensis HS21 isolated from Korean fir (Abies koreana) rhizospheric soil.</title>
        <authorList>
            <person name="Jiang L."/>
            <person name="Kang S.W."/>
            <person name="Kim S."/>
            <person name="Jung J."/>
            <person name="Kim C.Y."/>
            <person name="Kim D.H."/>
            <person name="Kim S.W."/>
            <person name="Lee J."/>
        </authorList>
    </citation>
    <scope>NUCLEOTIDE SEQUENCE [LARGE SCALE GENOMIC DNA]</scope>
    <source>
        <strain evidence="2 3">HS21</strain>
    </source>
</reference>
<keyword evidence="1" id="KW-0472">Membrane</keyword>
<keyword evidence="1" id="KW-1133">Transmembrane helix</keyword>
<evidence type="ECO:0000256" key="1">
    <source>
        <dbReference type="SAM" id="Phobius"/>
    </source>
</evidence>
<evidence type="ECO:0000313" key="3">
    <source>
        <dbReference type="Proteomes" id="UP000289856"/>
    </source>
</evidence>
<sequence>MSYQYPATQERVLYHADPNVVTTLRSIRDRVYQISSTHLNQRVHVQTLDGNTYEGVIVHVDSRHVCIRVSQPSGQRAFFGPSEAAILTLVLFELLVIVLLA</sequence>
<accession>A0A3T1D707</accession>